<feature type="region of interest" description="Disordered" evidence="3">
    <location>
        <begin position="192"/>
        <end position="228"/>
    </location>
</feature>
<dbReference type="InterPro" id="IPR036869">
    <property type="entry name" value="J_dom_sf"/>
</dbReference>
<evidence type="ECO:0000313" key="5">
    <source>
        <dbReference type="EMBL" id="GAN06523.1"/>
    </source>
</evidence>
<dbReference type="PANTHER" id="PTHR44924">
    <property type="entry name" value="DNAJ SUBFAMILY A MEMBER 2"/>
    <property type="match status" value="1"/>
</dbReference>
<dbReference type="SMART" id="SM00271">
    <property type="entry name" value="DnaJ"/>
    <property type="match status" value="1"/>
</dbReference>
<dbReference type="GO" id="GO:0005829">
    <property type="term" value="C:cytosol"/>
    <property type="evidence" value="ECO:0007669"/>
    <property type="project" value="UniProtKB-ARBA"/>
</dbReference>
<dbReference type="AlphaFoldDB" id="A0A0C9MWI6"/>
<evidence type="ECO:0000256" key="1">
    <source>
        <dbReference type="ARBA" id="ARBA00023186"/>
    </source>
</evidence>
<dbReference type="InterPro" id="IPR018253">
    <property type="entry name" value="DnaJ_domain_CS"/>
</dbReference>
<evidence type="ECO:0000259" key="4">
    <source>
        <dbReference type="PROSITE" id="PS50076"/>
    </source>
</evidence>
<dbReference type="PROSITE" id="PS00636">
    <property type="entry name" value="DNAJ_1"/>
    <property type="match status" value="1"/>
</dbReference>
<feature type="compositionally biased region" description="Low complexity" evidence="3">
    <location>
        <begin position="447"/>
        <end position="458"/>
    </location>
</feature>
<dbReference type="FunFam" id="1.10.287.110:FF:000028">
    <property type="entry name" value="DnaJ domain protein"/>
    <property type="match status" value="1"/>
</dbReference>
<feature type="compositionally biased region" description="Basic and acidic residues" evidence="3">
    <location>
        <begin position="211"/>
        <end position="228"/>
    </location>
</feature>
<dbReference type="PRINTS" id="PR00625">
    <property type="entry name" value="JDOMAIN"/>
</dbReference>
<dbReference type="Gene3D" id="6.10.250.1770">
    <property type="match status" value="1"/>
</dbReference>
<organism evidence="5">
    <name type="scientific">Mucor ambiguus</name>
    <dbReference type="NCBI Taxonomy" id="91626"/>
    <lineage>
        <taxon>Eukaryota</taxon>
        <taxon>Fungi</taxon>
        <taxon>Fungi incertae sedis</taxon>
        <taxon>Mucoromycota</taxon>
        <taxon>Mucoromycotina</taxon>
        <taxon>Mucoromycetes</taxon>
        <taxon>Mucorales</taxon>
        <taxon>Mucorineae</taxon>
        <taxon>Mucoraceae</taxon>
        <taxon>Mucor</taxon>
    </lineage>
</organism>
<gene>
    <name evidence="5" type="ORF">MAM1_0126c06007</name>
</gene>
<dbReference type="Gene3D" id="1.10.287.110">
    <property type="entry name" value="DnaJ domain"/>
    <property type="match status" value="1"/>
</dbReference>
<protein>
    <submittedName>
        <fullName evidence="5">DnaJ-domain-containing protein</fullName>
    </submittedName>
</protein>
<dbReference type="Pfam" id="PF14308">
    <property type="entry name" value="DnaJ-X"/>
    <property type="match status" value="1"/>
</dbReference>
<dbReference type="InterPro" id="IPR024326">
    <property type="entry name" value="RRP7_C"/>
</dbReference>
<dbReference type="InterPro" id="IPR026894">
    <property type="entry name" value="DnaJ_X"/>
</dbReference>
<feature type="coiled-coil region" evidence="2">
    <location>
        <begin position="763"/>
        <end position="790"/>
    </location>
</feature>
<evidence type="ECO:0000256" key="2">
    <source>
        <dbReference type="SAM" id="Coils"/>
    </source>
</evidence>
<reference evidence="5" key="1">
    <citation type="submission" date="2014-09" db="EMBL/GenBank/DDBJ databases">
        <title>Draft genome sequence of an oleaginous Mucoromycotina fungus Mucor ambiguus NBRC6742.</title>
        <authorList>
            <person name="Takeda I."/>
            <person name="Yamane N."/>
            <person name="Morita T."/>
            <person name="Tamano K."/>
            <person name="Machida M."/>
            <person name="Baker S."/>
            <person name="Koike H."/>
        </authorList>
    </citation>
    <scope>NUCLEOTIDE SEQUENCE</scope>
    <source>
        <strain evidence="5">NBRC 6742</strain>
    </source>
</reference>
<dbReference type="CDD" id="cd06257">
    <property type="entry name" value="DnaJ"/>
    <property type="match status" value="1"/>
</dbReference>
<feature type="region of interest" description="Disordered" evidence="3">
    <location>
        <begin position="590"/>
        <end position="615"/>
    </location>
</feature>
<dbReference type="Pfam" id="PF17799">
    <property type="entry name" value="RRM_Rrp7"/>
    <property type="match status" value="1"/>
</dbReference>
<keyword evidence="6" id="KW-1185">Reference proteome</keyword>
<feature type="compositionally biased region" description="Basic and acidic residues" evidence="3">
    <location>
        <begin position="605"/>
        <end position="615"/>
    </location>
</feature>
<keyword evidence="1" id="KW-0143">Chaperone</keyword>
<name>A0A0C9MWI6_9FUNG</name>
<feature type="domain" description="J" evidence="4">
    <location>
        <begin position="83"/>
        <end position="148"/>
    </location>
</feature>
<dbReference type="OrthoDB" id="552049at2759"/>
<dbReference type="EMBL" id="DF836415">
    <property type="protein sequence ID" value="GAN06523.1"/>
    <property type="molecule type" value="Genomic_DNA"/>
</dbReference>
<sequence>MAYPSRKPEPYIQAICKECSQPLEFLPASGVNNTKVEVQCWSCRAVSSFEIDATGTKLKTNASKATSKWSRKRGTDENPVSTDYYDALGVAPSATQIEIKKAYRKLAIKYHPDKNPNDPTAEEKFKKISEAYQVLSDPALRKRYNEFGEENGVRPDGGFMDPEDFFKQSFGGDRFVDIIGEISIGKDMREALESHEQEQEEIDPKLLTPEQKAEREEKKEKLEKARSAARETRVQTLTSKLINKLSLYTELNDIPEEARSAAFSNIIQIEAEDLKRESHGVELLNAIGYTYAAKAQQYINKGFAFGLGGMFHSMKEKGYILSETVGTLKSALDLQSSYTELQKAEEKGTLTDEQRIKLETEAATKGLQAIWRGSKLEVESVLREVCDRVLTDPTVPRETLKSRAIGLRIIGTIYMKVKADVTPEDIPIPTTPPHPKATQPAEPSRNSTSSKSPTPAASVDNHYETQQAIMGKVKKSSSSSSSKQDVEIQEKTPKQLEDFQGFKVLPVIMDENNKSVRHYFYIRKHESKSLVDEDIKDRTLFMLNLPADTTDRHIKKLFKGHGIDQITYSDSGSSVSEDYWKIQAKQQQQKLEEAANKKKKKHQKQQQEEKEPEVRELRKLFTSGSSAHIVFSTDDDLTQVLSMRRVEKKWAKEDESVDQPLGFERYILAYDLSRPSAEDLQQEVDSFMMKFKADEYQKEREKLERMNQMDDDGFTVVVRHKKTKATDGTIHVGSITAEAAEAQREHQLKKKKELVNFYRFQMREKKQNELVELRKRFEEDKAKIAQLKQTRKFKPY</sequence>
<dbReference type="Pfam" id="PF12923">
    <property type="entry name" value="RRP7"/>
    <property type="match status" value="1"/>
</dbReference>
<dbReference type="Proteomes" id="UP000053815">
    <property type="component" value="Unassembled WGS sequence"/>
</dbReference>
<evidence type="ECO:0000256" key="3">
    <source>
        <dbReference type="SAM" id="MobiDB-lite"/>
    </source>
</evidence>
<dbReference type="PANTHER" id="PTHR44924:SF1">
    <property type="entry name" value="DNAJ SUBFAMILY A MEMBER 2"/>
    <property type="match status" value="1"/>
</dbReference>
<feature type="region of interest" description="Disordered" evidence="3">
    <location>
        <begin position="424"/>
        <end position="492"/>
    </location>
</feature>
<proteinExistence type="predicted"/>
<dbReference type="SUPFAM" id="SSF46565">
    <property type="entry name" value="Chaperone J-domain"/>
    <property type="match status" value="1"/>
</dbReference>
<dbReference type="CDD" id="cd12951">
    <property type="entry name" value="RRP7_Rrp7A"/>
    <property type="match status" value="1"/>
</dbReference>
<dbReference type="InterPro" id="IPR001623">
    <property type="entry name" value="DnaJ_domain"/>
</dbReference>
<evidence type="ECO:0000313" key="6">
    <source>
        <dbReference type="Proteomes" id="UP000053815"/>
    </source>
</evidence>
<dbReference type="InterPro" id="IPR040447">
    <property type="entry name" value="RRM_Rrp7"/>
</dbReference>
<accession>A0A0C9MWI6</accession>
<dbReference type="PROSITE" id="PS50076">
    <property type="entry name" value="DNAJ_2"/>
    <property type="match status" value="1"/>
</dbReference>
<dbReference type="Pfam" id="PF00226">
    <property type="entry name" value="DnaJ"/>
    <property type="match status" value="1"/>
</dbReference>
<keyword evidence="2" id="KW-0175">Coiled coil</keyword>
<dbReference type="STRING" id="91626.A0A0C9MWI6"/>